<feature type="domain" description="Penicillin-binding protein transpeptidase" evidence="11">
    <location>
        <begin position="381"/>
        <end position="655"/>
    </location>
</feature>
<feature type="compositionally biased region" description="Low complexity" evidence="9">
    <location>
        <begin position="716"/>
        <end position="733"/>
    </location>
</feature>
<keyword evidence="14" id="KW-1185">Reference proteome</keyword>
<dbReference type="GO" id="GO:0006508">
    <property type="term" value="P:proteolysis"/>
    <property type="evidence" value="ECO:0007669"/>
    <property type="project" value="UniProtKB-KW"/>
</dbReference>
<evidence type="ECO:0000256" key="1">
    <source>
        <dbReference type="ARBA" id="ARBA00022645"/>
    </source>
</evidence>
<dbReference type="GO" id="GO:0008955">
    <property type="term" value="F:peptidoglycan glycosyltransferase activity"/>
    <property type="evidence" value="ECO:0007669"/>
    <property type="project" value="UniProtKB-EC"/>
</dbReference>
<comment type="catalytic activity">
    <reaction evidence="8">
        <text>[GlcNAc-(1-&gt;4)-Mur2Ac(oyl-L-Ala-gamma-D-Glu-L-Lys-D-Ala-D-Ala)](n)-di-trans,octa-cis-undecaprenyl diphosphate + beta-D-GlcNAc-(1-&gt;4)-Mur2Ac(oyl-L-Ala-gamma-D-Glu-L-Lys-D-Ala-D-Ala)-di-trans,octa-cis-undecaprenyl diphosphate = [GlcNAc-(1-&gt;4)-Mur2Ac(oyl-L-Ala-gamma-D-Glu-L-Lys-D-Ala-D-Ala)](n+1)-di-trans,octa-cis-undecaprenyl diphosphate + di-trans,octa-cis-undecaprenyl diphosphate + H(+)</text>
        <dbReference type="Rhea" id="RHEA:23708"/>
        <dbReference type="Rhea" id="RHEA-COMP:9602"/>
        <dbReference type="Rhea" id="RHEA-COMP:9603"/>
        <dbReference type="ChEBI" id="CHEBI:15378"/>
        <dbReference type="ChEBI" id="CHEBI:58405"/>
        <dbReference type="ChEBI" id="CHEBI:60033"/>
        <dbReference type="ChEBI" id="CHEBI:78435"/>
        <dbReference type="EC" id="2.4.99.28"/>
    </reaction>
</comment>
<feature type="domain" description="Glycosyl transferase family 51" evidence="12">
    <location>
        <begin position="80"/>
        <end position="277"/>
    </location>
</feature>
<dbReference type="InterPro" id="IPR036950">
    <property type="entry name" value="PBP_transglycosylase"/>
</dbReference>
<dbReference type="KEGG" id="czh:H9X71_04200"/>
<comment type="catalytic activity">
    <reaction evidence="7">
        <text>Preferential cleavage: (Ac)2-L-Lys-D-Ala-|-D-Ala. Also transpeptidation of peptidyl-alanyl moieties that are N-acyl substituents of D-alanine.</text>
        <dbReference type="EC" id="3.4.16.4"/>
    </reaction>
</comment>
<evidence type="ECO:0000256" key="10">
    <source>
        <dbReference type="SAM" id="Phobius"/>
    </source>
</evidence>
<dbReference type="Proteomes" id="UP000516660">
    <property type="component" value="Chromosome"/>
</dbReference>
<reference evidence="13 14" key="1">
    <citation type="submission" date="2020-08" db="EMBL/GenBank/DDBJ databases">
        <title>Description of Clavibacter zhangzhiyonge sp. nov., a phytopathogenic actinobacterium isolated from barley seeds, causing leaf brown spot and decline.</title>
        <authorList>
            <person name="Tian Q."/>
            <person name="Chuan J."/>
            <person name="Zhao W."/>
            <person name="Li X."/>
        </authorList>
    </citation>
    <scope>NUCLEOTIDE SEQUENCE [LARGE SCALE GENOMIC DNA]</scope>
    <source>
        <strain evidence="13 14">DM1</strain>
    </source>
</reference>
<evidence type="ECO:0000256" key="6">
    <source>
        <dbReference type="ARBA" id="ARBA00023268"/>
    </source>
</evidence>
<dbReference type="GO" id="GO:0008658">
    <property type="term" value="F:penicillin binding"/>
    <property type="evidence" value="ECO:0007669"/>
    <property type="project" value="InterPro"/>
</dbReference>
<keyword evidence="5" id="KW-0378">Hydrolase</keyword>
<dbReference type="Pfam" id="PF00905">
    <property type="entry name" value="Transpeptidase"/>
    <property type="match status" value="1"/>
</dbReference>
<dbReference type="SUPFAM" id="SSF53955">
    <property type="entry name" value="Lysozyme-like"/>
    <property type="match status" value="1"/>
</dbReference>
<keyword evidence="10" id="KW-0812">Transmembrane</keyword>
<evidence type="ECO:0000313" key="13">
    <source>
        <dbReference type="EMBL" id="QOD44550.1"/>
    </source>
</evidence>
<evidence type="ECO:0000256" key="2">
    <source>
        <dbReference type="ARBA" id="ARBA00022670"/>
    </source>
</evidence>
<dbReference type="PANTHER" id="PTHR32282:SF33">
    <property type="entry name" value="PEPTIDOGLYCAN GLYCOSYLTRANSFERASE"/>
    <property type="match status" value="1"/>
</dbReference>
<evidence type="ECO:0000256" key="3">
    <source>
        <dbReference type="ARBA" id="ARBA00022676"/>
    </source>
</evidence>
<feature type="transmembrane region" description="Helical" evidence="10">
    <location>
        <begin position="12"/>
        <end position="33"/>
    </location>
</feature>
<evidence type="ECO:0000256" key="8">
    <source>
        <dbReference type="ARBA" id="ARBA00049902"/>
    </source>
</evidence>
<keyword evidence="10" id="KW-0472">Membrane</keyword>
<dbReference type="AlphaFoldDB" id="A0A7L7Z475"/>
<feature type="region of interest" description="Disordered" evidence="9">
    <location>
        <begin position="691"/>
        <end position="749"/>
    </location>
</feature>
<keyword evidence="10" id="KW-1133">Transmembrane helix</keyword>
<dbReference type="InterPro" id="IPR050396">
    <property type="entry name" value="Glycosyltr_51/Transpeptidase"/>
</dbReference>
<dbReference type="InterPro" id="IPR023346">
    <property type="entry name" value="Lysozyme-like_dom_sf"/>
</dbReference>
<dbReference type="InterPro" id="IPR001460">
    <property type="entry name" value="PCN-bd_Tpept"/>
</dbReference>
<protein>
    <submittedName>
        <fullName evidence="13">Transglycosylase domain-containing protein</fullName>
    </submittedName>
</protein>
<dbReference type="GO" id="GO:0030288">
    <property type="term" value="C:outer membrane-bounded periplasmic space"/>
    <property type="evidence" value="ECO:0007669"/>
    <property type="project" value="TreeGrafter"/>
</dbReference>
<accession>A0A7L7Z475</accession>
<keyword evidence="3" id="KW-0328">Glycosyltransferase</keyword>
<feature type="compositionally biased region" description="Pro residues" evidence="9">
    <location>
        <begin position="734"/>
        <end position="743"/>
    </location>
</feature>
<dbReference type="EMBL" id="CP061274">
    <property type="protein sequence ID" value="QOD44550.1"/>
    <property type="molecule type" value="Genomic_DNA"/>
</dbReference>
<evidence type="ECO:0000256" key="5">
    <source>
        <dbReference type="ARBA" id="ARBA00022801"/>
    </source>
</evidence>
<dbReference type="Pfam" id="PF00912">
    <property type="entry name" value="Transgly"/>
    <property type="match status" value="1"/>
</dbReference>
<dbReference type="InterPro" id="IPR001264">
    <property type="entry name" value="Glyco_trans_51"/>
</dbReference>
<evidence type="ECO:0000259" key="11">
    <source>
        <dbReference type="Pfam" id="PF00905"/>
    </source>
</evidence>
<dbReference type="GO" id="GO:0009252">
    <property type="term" value="P:peptidoglycan biosynthetic process"/>
    <property type="evidence" value="ECO:0007669"/>
    <property type="project" value="TreeGrafter"/>
</dbReference>
<gene>
    <name evidence="13" type="ORF">H9X71_04200</name>
</gene>
<dbReference type="Gene3D" id="1.10.3810.10">
    <property type="entry name" value="Biosynthetic peptidoglycan transglycosylase-like"/>
    <property type="match status" value="1"/>
</dbReference>
<keyword evidence="6" id="KW-0511">Multifunctional enzyme</keyword>
<evidence type="ECO:0000313" key="14">
    <source>
        <dbReference type="Proteomes" id="UP000516660"/>
    </source>
</evidence>
<dbReference type="GO" id="GO:0009002">
    <property type="term" value="F:serine-type D-Ala-D-Ala carboxypeptidase activity"/>
    <property type="evidence" value="ECO:0007669"/>
    <property type="project" value="UniProtKB-EC"/>
</dbReference>
<proteinExistence type="predicted"/>
<evidence type="ECO:0000256" key="4">
    <source>
        <dbReference type="ARBA" id="ARBA00022679"/>
    </source>
</evidence>
<dbReference type="PANTHER" id="PTHR32282">
    <property type="entry name" value="BINDING PROTEIN TRANSPEPTIDASE, PUTATIVE-RELATED"/>
    <property type="match status" value="1"/>
</dbReference>
<organism evidence="13 14">
    <name type="scientific">Clavibacter zhangzhiyongii</name>
    <dbReference type="NCBI Taxonomy" id="2768071"/>
    <lineage>
        <taxon>Bacteria</taxon>
        <taxon>Bacillati</taxon>
        <taxon>Actinomycetota</taxon>
        <taxon>Actinomycetes</taxon>
        <taxon>Micrococcales</taxon>
        <taxon>Microbacteriaceae</taxon>
        <taxon>Clavibacter</taxon>
    </lineage>
</organism>
<keyword evidence="1" id="KW-0121">Carboxypeptidase</keyword>
<evidence type="ECO:0000256" key="7">
    <source>
        <dbReference type="ARBA" id="ARBA00034000"/>
    </source>
</evidence>
<name>A0A7L7Z475_9MICO</name>
<keyword evidence="2" id="KW-0645">Protease</keyword>
<keyword evidence="4" id="KW-0808">Transferase</keyword>
<dbReference type="RefSeq" id="WP_191148469.1">
    <property type="nucleotide sequence ID" value="NZ_CP061274.1"/>
</dbReference>
<dbReference type="InterPro" id="IPR012338">
    <property type="entry name" value="Beta-lactam/transpept-like"/>
</dbReference>
<sequence length="749" mass="80006">MRKTDLTISTRLGAFLGLVGMSTIAGVLVAAMVTPAIAVSGIAANSTIGVFEDIPDNLQIDNLAQKTVLFAKQGDQQVPFAEFFSQDREEVPWEAVSQYAKDAAIATEDPRYYEHGGVDVLSAARALAQNVLNKEVQSGASTITMQYVRNVLVQKAQNMVDSSDEETQAAGRKAFTEATQPDMPRKLKEMRMAIGVEKKYSKNEILLAYLNIANFGSRVYGIESAARYYFNVSAADLNLEQAASLIATVNAPEIYKIDNTDNLERNKGRRDLLLSNMLKEQKITQEQYDAAAAAPVAPTITPSTSGCIQANPISAAYFCDYVKNEILTNEEFGETAADRDALLKRGGMQVYTTLDLDIQANAAEQMRKQVPTTARFTKIGGSVVSREVKTGRVIAMAQNTDYGVAQDQAGVTEINYSADKAHGGSAGFQVGSTYKIFTLVDWLKSGKSIYQTVNASKTQWNQSEFRACGERIGSDSYKVTNDRNTGATANQTVLQATVASVNSAFIAMASQLDICEINQTAKDMGVYNADQRELQAFPPDVVGSGGNNVAPLQMATAFSSVANQGTTCPPIAIDKVVLPDDSELVTPKSQCAQAMSPEVANTAAFTLKAVMGGTGAASNPRDGTEIMGKTGTTDASKDTWFVGSSTEVTTAVWVGNVEGFASMRRNSLNGAAADSARHRIFKPLQTFIDDRYPAEGFPAPSSSLTKRPYVPPAPKPTQSAAPTAPQAPAAPAAPAQPAPPAPPADDTED</sequence>
<evidence type="ECO:0000259" key="12">
    <source>
        <dbReference type="Pfam" id="PF00912"/>
    </source>
</evidence>
<dbReference type="SUPFAM" id="SSF56601">
    <property type="entry name" value="beta-lactamase/transpeptidase-like"/>
    <property type="match status" value="1"/>
</dbReference>
<dbReference type="Gene3D" id="3.40.710.10">
    <property type="entry name" value="DD-peptidase/beta-lactamase superfamily"/>
    <property type="match status" value="1"/>
</dbReference>
<evidence type="ECO:0000256" key="9">
    <source>
        <dbReference type="SAM" id="MobiDB-lite"/>
    </source>
</evidence>